<dbReference type="AlphaFoldDB" id="A0A9W8E8L9"/>
<organism evidence="4 5">
    <name type="scientific">Dimargaris verticillata</name>
    <dbReference type="NCBI Taxonomy" id="2761393"/>
    <lineage>
        <taxon>Eukaryota</taxon>
        <taxon>Fungi</taxon>
        <taxon>Fungi incertae sedis</taxon>
        <taxon>Zoopagomycota</taxon>
        <taxon>Kickxellomycotina</taxon>
        <taxon>Dimargaritomycetes</taxon>
        <taxon>Dimargaritales</taxon>
        <taxon>Dimargaritaceae</taxon>
        <taxon>Dimargaris</taxon>
    </lineage>
</organism>
<evidence type="ECO:0000259" key="3">
    <source>
        <dbReference type="Pfam" id="PF20772"/>
    </source>
</evidence>
<dbReference type="Proteomes" id="UP001151582">
    <property type="component" value="Unassembled WGS sequence"/>
</dbReference>
<dbReference type="PANTHER" id="PTHR12532">
    <property type="entry name" value="TRANSLATIONAL ACTIVATOR OF CYTOCHROME C OXIDASE 1"/>
    <property type="match status" value="1"/>
</dbReference>
<sequence>MVFTKLALTITSAVKEAGGDPHSNVRLAAAIEDAKKQSVPKATIERAISRGLGATNEQLTYEVYQGYGPHQVALMIEAMTDNPNRTIQRIRSILNRAGGSVASVDWRFTKKAKIHFTQGSTSDTAETMMANGIDAGAEDISQVGTDKVEVVCAFEDLSTVSQALEQQHNYRVVLAQRYYMPEDPESLTIDQRAELQHTLEALANIDDVIRVHSNAQPLPAKPE</sequence>
<keyword evidence="5" id="KW-1185">Reference proteome</keyword>
<dbReference type="InterPro" id="IPR017856">
    <property type="entry name" value="Integrase-like_N"/>
</dbReference>
<protein>
    <recommendedName>
        <fullName evidence="6">Transcriptional regulator</fullName>
    </recommendedName>
</protein>
<dbReference type="GO" id="GO:0005737">
    <property type="term" value="C:cytoplasm"/>
    <property type="evidence" value="ECO:0007669"/>
    <property type="project" value="UniProtKB-ARBA"/>
</dbReference>
<reference evidence="4" key="1">
    <citation type="submission" date="2022-07" db="EMBL/GenBank/DDBJ databases">
        <title>Phylogenomic reconstructions and comparative analyses of Kickxellomycotina fungi.</title>
        <authorList>
            <person name="Reynolds N.K."/>
            <person name="Stajich J.E."/>
            <person name="Barry K."/>
            <person name="Grigoriev I.V."/>
            <person name="Crous P."/>
            <person name="Smith M.E."/>
        </authorList>
    </citation>
    <scope>NUCLEOTIDE SEQUENCE</scope>
    <source>
        <strain evidence="4">RSA 567</strain>
    </source>
</reference>
<dbReference type="InterPro" id="IPR048300">
    <property type="entry name" value="TACO1_YebC-like_2nd/3rd_dom"/>
</dbReference>
<dbReference type="InterPro" id="IPR029072">
    <property type="entry name" value="YebC-like"/>
</dbReference>
<name>A0A9W8E8L9_9FUNG</name>
<dbReference type="OrthoDB" id="2017544at2759"/>
<evidence type="ECO:0000256" key="1">
    <source>
        <dbReference type="ARBA" id="ARBA00008724"/>
    </source>
</evidence>
<evidence type="ECO:0000313" key="5">
    <source>
        <dbReference type="Proteomes" id="UP001151582"/>
    </source>
</evidence>
<gene>
    <name evidence="4" type="ORF">H4R34_003928</name>
</gene>
<dbReference type="Pfam" id="PF01709">
    <property type="entry name" value="Transcrip_reg"/>
    <property type="match status" value="1"/>
</dbReference>
<dbReference type="Gene3D" id="3.30.70.980">
    <property type="match status" value="2"/>
</dbReference>
<proteinExistence type="inferred from homology"/>
<dbReference type="EMBL" id="JANBQB010000418">
    <property type="protein sequence ID" value="KAJ1976576.1"/>
    <property type="molecule type" value="Genomic_DNA"/>
</dbReference>
<dbReference type="InterPro" id="IPR049083">
    <property type="entry name" value="TACO1_YebC_N"/>
</dbReference>
<evidence type="ECO:0000259" key="2">
    <source>
        <dbReference type="Pfam" id="PF01709"/>
    </source>
</evidence>
<feature type="domain" description="TACO1/YebC-like second and third" evidence="2">
    <location>
        <begin position="63"/>
        <end position="215"/>
    </location>
</feature>
<evidence type="ECO:0008006" key="6">
    <source>
        <dbReference type="Google" id="ProtNLM"/>
    </source>
</evidence>
<comment type="caution">
    <text evidence="4">The sequence shown here is derived from an EMBL/GenBank/DDBJ whole genome shotgun (WGS) entry which is preliminary data.</text>
</comment>
<dbReference type="SUPFAM" id="SSF75625">
    <property type="entry name" value="YebC-like"/>
    <property type="match status" value="1"/>
</dbReference>
<evidence type="ECO:0000313" key="4">
    <source>
        <dbReference type="EMBL" id="KAJ1976576.1"/>
    </source>
</evidence>
<feature type="domain" description="TACO1/YebC-like N-terminal" evidence="3">
    <location>
        <begin position="2"/>
        <end position="53"/>
    </location>
</feature>
<dbReference type="Gene3D" id="1.10.10.200">
    <property type="match status" value="1"/>
</dbReference>
<dbReference type="PANTHER" id="PTHR12532:SF0">
    <property type="entry name" value="TRANSLATIONAL ACTIVATOR OF CYTOCHROME C OXIDASE 1"/>
    <property type="match status" value="1"/>
</dbReference>
<dbReference type="InterPro" id="IPR026564">
    <property type="entry name" value="Transcrip_reg_TACO1-like_dom3"/>
</dbReference>
<comment type="similarity">
    <text evidence="1">Belongs to the TACO1 family.</text>
</comment>
<dbReference type="Pfam" id="PF20772">
    <property type="entry name" value="TACO1_YebC_N"/>
    <property type="match status" value="1"/>
</dbReference>
<dbReference type="InterPro" id="IPR002876">
    <property type="entry name" value="Transcrip_reg_TACO1-like"/>
</dbReference>
<accession>A0A9W8E8L9</accession>